<evidence type="ECO:0000313" key="1">
    <source>
        <dbReference type="EMBL" id="KEO73441.1"/>
    </source>
</evidence>
<dbReference type="AlphaFoldDB" id="A0A074KTY8"/>
<dbReference type="InterPro" id="IPR025316">
    <property type="entry name" value="DUF4221"/>
</dbReference>
<dbReference type="EMBL" id="JMIH01000022">
    <property type="protein sequence ID" value="KEO73441.1"/>
    <property type="molecule type" value="Genomic_DNA"/>
</dbReference>
<name>A0A074KTY8_9BACT</name>
<keyword evidence="2" id="KW-1185">Reference proteome</keyword>
<dbReference type="Proteomes" id="UP000027821">
    <property type="component" value="Unassembled WGS sequence"/>
</dbReference>
<dbReference type="Pfam" id="PF13970">
    <property type="entry name" value="DUF4221"/>
    <property type="match status" value="1"/>
</dbReference>
<evidence type="ECO:0000313" key="2">
    <source>
        <dbReference type="Proteomes" id="UP000027821"/>
    </source>
</evidence>
<accession>A0A074KTY8</accession>
<dbReference type="STRING" id="1048983.EL17_13975"/>
<protein>
    <recommendedName>
        <fullName evidence="3">DUF4221 domain-containing protein</fullName>
    </recommendedName>
</protein>
<dbReference type="eggNOG" id="COG3391">
    <property type="taxonomic scope" value="Bacteria"/>
</dbReference>
<evidence type="ECO:0008006" key="3">
    <source>
        <dbReference type="Google" id="ProtNLM"/>
    </source>
</evidence>
<reference evidence="1 2" key="1">
    <citation type="submission" date="2014-04" db="EMBL/GenBank/DDBJ databases">
        <title>Characterization and application of a salt tolerant electro-active bacterium.</title>
        <authorList>
            <person name="Yang L."/>
            <person name="Wei S."/>
            <person name="Tay Q.X.M."/>
        </authorList>
    </citation>
    <scope>NUCLEOTIDE SEQUENCE [LARGE SCALE GENOMIC DNA]</scope>
    <source>
        <strain evidence="1 2">LY1</strain>
    </source>
</reference>
<sequence>MKISGALLVVLLNFSSCNGPETKKLSMEKVGFVKIPISGNTSSRSSRTHLVSLDSGEYLARHSRISQSIQLYHLDEERLAYELFLAKDGPNPINFYYGFSFISPDSIYISSVPPEIIMVNHTGEVKSRFKVNSPDLKLTSLSAFNGTPLIKHENILYGAQPLFMGHHTIDVSEFKDHYHIFKYHILADTIEWLPIHFREEHWSRGKKMDNFSYLIKGDSIIVSPHHDHDLWIYRLNSGELIDYKETKSAYVKDFLYLNSMPTGHMEGPELVLSHPQYENFLYDRFRNIYYRFYYLPYHFSKGEALMDLQNDRPLIGIMVLNDQLEIIGEYHFDKFEIEAGNYFVGKHGLYLSNNNLNHADFSDDFLNYSIVRFNYE</sequence>
<gene>
    <name evidence="1" type="ORF">EL17_13975</name>
</gene>
<comment type="caution">
    <text evidence="1">The sequence shown here is derived from an EMBL/GenBank/DDBJ whole genome shotgun (WGS) entry which is preliminary data.</text>
</comment>
<proteinExistence type="predicted"/>
<organism evidence="1 2">
    <name type="scientific">Anditalea andensis</name>
    <dbReference type="NCBI Taxonomy" id="1048983"/>
    <lineage>
        <taxon>Bacteria</taxon>
        <taxon>Pseudomonadati</taxon>
        <taxon>Bacteroidota</taxon>
        <taxon>Cytophagia</taxon>
        <taxon>Cytophagales</taxon>
        <taxon>Cytophagaceae</taxon>
        <taxon>Anditalea</taxon>
    </lineage>
</organism>